<gene>
    <name evidence="3" type="ORF">C0Q91_02890</name>
</gene>
<evidence type="ECO:0000313" key="4">
    <source>
        <dbReference type="Proteomes" id="UP000292095"/>
    </source>
</evidence>
<dbReference type="RefSeq" id="WP_051701373.1">
    <property type="nucleotide sequence ID" value="NZ_JBEOZI010000054.1"/>
</dbReference>
<dbReference type="EMBL" id="PKLK01000002">
    <property type="protein sequence ID" value="RZE45895.1"/>
    <property type="molecule type" value="Genomic_DNA"/>
</dbReference>
<dbReference type="AlphaFoldDB" id="A0AB37XJD9"/>
<sequence>MFESSRVSVVWRADGEDDVVTIDPEILARQAVESMTLRPPKVASPRSEGTYVVGMPMWLWVERGQSRMGPVSASASAGSVTVTATARVERLVWDMSDGITVTCHGPGPRYAADHGKAMYPDCGHRYERPGEHQVTVTVHWDRGVDGDGRRWRHPRGDPHDRAGEELREAQVLDTPDPTPSCRLGRRPCQ</sequence>
<accession>A0AB37XJD9</accession>
<reference evidence="3 4" key="1">
    <citation type="submission" date="2017-12" db="EMBL/GenBank/DDBJ databases">
        <title>Population genomics insights into the ecological differentiation and adaptive evolution in streptomycetes.</title>
        <authorList>
            <person name="Li Y."/>
            <person name="Huang Y."/>
        </authorList>
    </citation>
    <scope>NUCLEOTIDE SEQUENCE [LARGE SCALE GENOMIC DNA]</scope>
    <source>
        <strain evidence="3 4">FXJ.2339</strain>
    </source>
</reference>
<evidence type="ECO:0000256" key="1">
    <source>
        <dbReference type="SAM" id="MobiDB-lite"/>
    </source>
</evidence>
<dbReference type="InterPro" id="IPR000601">
    <property type="entry name" value="PKD_dom"/>
</dbReference>
<dbReference type="Proteomes" id="UP000292095">
    <property type="component" value="Unassembled WGS sequence"/>
</dbReference>
<feature type="domain" description="PKD" evidence="2">
    <location>
        <begin position="93"/>
        <end position="138"/>
    </location>
</feature>
<organism evidence="3 4">
    <name type="scientific">Streptomyces albidoflavus</name>
    <dbReference type="NCBI Taxonomy" id="1886"/>
    <lineage>
        <taxon>Bacteria</taxon>
        <taxon>Bacillati</taxon>
        <taxon>Actinomycetota</taxon>
        <taxon>Actinomycetes</taxon>
        <taxon>Kitasatosporales</taxon>
        <taxon>Streptomycetaceae</taxon>
        <taxon>Streptomyces</taxon>
        <taxon>Streptomyces albidoflavus group</taxon>
    </lineage>
</organism>
<feature type="region of interest" description="Disordered" evidence="1">
    <location>
        <begin position="145"/>
        <end position="189"/>
    </location>
</feature>
<comment type="caution">
    <text evidence="3">The sequence shown here is derived from an EMBL/GenBank/DDBJ whole genome shotgun (WGS) entry which is preliminary data.</text>
</comment>
<proteinExistence type="predicted"/>
<protein>
    <submittedName>
        <fullName evidence="3">ATP/GTP-binding protein</fullName>
    </submittedName>
</protein>
<feature type="compositionally biased region" description="Basic and acidic residues" evidence="1">
    <location>
        <begin position="145"/>
        <end position="170"/>
    </location>
</feature>
<dbReference type="PROSITE" id="PS50093">
    <property type="entry name" value="PKD"/>
    <property type="match status" value="1"/>
</dbReference>
<evidence type="ECO:0000313" key="3">
    <source>
        <dbReference type="EMBL" id="RZE45895.1"/>
    </source>
</evidence>
<name>A0AB37XJD9_9ACTN</name>
<evidence type="ECO:0000259" key="2">
    <source>
        <dbReference type="PROSITE" id="PS50093"/>
    </source>
</evidence>